<dbReference type="Pfam" id="PF06996">
    <property type="entry name" value="T6SS_TssG"/>
    <property type="match status" value="1"/>
</dbReference>
<dbReference type="AlphaFoldDB" id="A0A1M7P967"/>
<dbReference type="InterPro" id="IPR010732">
    <property type="entry name" value="T6SS_TssG-like"/>
</dbReference>
<dbReference type="PANTHER" id="PTHR35564:SF4">
    <property type="entry name" value="CYTOPLASMIC PROTEIN"/>
    <property type="match status" value="1"/>
</dbReference>
<reference evidence="1 2" key="1">
    <citation type="submission" date="2016-11" db="EMBL/GenBank/DDBJ databases">
        <authorList>
            <person name="Jaros S."/>
            <person name="Januszkiewicz K."/>
            <person name="Wedrychowicz H."/>
        </authorList>
    </citation>
    <scope>NUCLEOTIDE SEQUENCE [LARGE SCALE GENOMIC DNA]</scope>
    <source>
        <strain evidence="1 2">DSM 22153</strain>
    </source>
</reference>
<dbReference type="RefSeq" id="WP_208980186.1">
    <property type="nucleotide sequence ID" value="NZ_FRBW01000006.1"/>
</dbReference>
<dbReference type="STRING" id="735517.SAMN05444272_4231"/>
<sequence>MAGQERKTEADLSFPVQDAPLVAAQEEMPSGEDLPPALSGAVPQILAALEQHPEKHHIFQALRLVEAAHSDRPRLGRSLRPSEDAVRLGQTAELAFPTSTLSSFKPEGETGRHRLSQHVFGLFGPHGALPLHLTDYARDRVRNHRDTSFTAFADLFHHRMISLFYRAWATGEPAPSFDRPDDDPFGEKLDAIAGIAGESFQDRDAMPDLAKRHFAGLLASTPRSEAGLKSILQKFFRAEISIESFAGSWLHLEPHDRGQLGQATLGGQASLGEKVWSREAKFRIRIGPLSLEDYRRLLPGGQSLKRLAAILRNFTGDTLEWEANLVLRQDEVPPTVLGKSGDLGLTSWIGQRSATDADDLYLTAPQRPMF</sequence>
<dbReference type="PANTHER" id="PTHR35564">
    <property type="match status" value="1"/>
</dbReference>
<accession>A0A1M7P967</accession>
<keyword evidence="2" id="KW-1185">Reference proteome</keyword>
<dbReference type="Proteomes" id="UP000186002">
    <property type="component" value="Unassembled WGS sequence"/>
</dbReference>
<dbReference type="EMBL" id="FRBW01000006">
    <property type="protein sequence ID" value="SHN13299.1"/>
    <property type="molecule type" value="Genomic_DNA"/>
</dbReference>
<proteinExistence type="predicted"/>
<protein>
    <submittedName>
        <fullName evidence="1">Type VI secretion system protein ImpH</fullName>
    </submittedName>
</protein>
<evidence type="ECO:0000313" key="2">
    <source>
        <dbReference type="Proteomes" id="UP000186002"/>
    </source>
</evidence>
<organism evidence="1 2">
    <name type="scientific">Roseibium suaedae</name>
    <dbReference type="NCBI Taxonomy" id="735517"/>
    <lineage>
        <taxon>Bacteria</taxon>
        <taxon>Pseudomonadati</taxon>
        <taxon>Pseudomonadota</taxon>
        <taxon>Alphaproteobacteria</taxon>
        <taxon>Hyphomicrobiales</taxon>
        <taxon>Stappiaceae</taxon>
        <taxon>Roseibium</taxon>
    </lineage>
</organism>
<gene>
    <name evidence="1" type="ORF">SAMN05444272_4231</name>
</gene>
<dbReference type="NCBIfam" id="TIGR03347">
    <property type="entry name" value="VI_chp_1"/>
    <property type="match status" value="1"/>
</dbReference>
<name>A0A1M7P967_9HYPH</name>
<evidence type="ECO:0000313" key="1">
    <source>
        <dbReference type="EMBL" id="SHN13299.1"/>
    </source>
</evidence>